<accession>A0ABW1IHU5</accession>
<feature type="compositionally biased region" description="Basic and acidic residues" evidence="1">
    <location>
        <begin position="28"/>
        <end position="41"/>
    </location>
</feature>
<sequence length="47" mass="5498">MAPSEALRPLFRARRHVDLRRQASAICRHPDRRPITPRKDPCPPVTR</sequence>
<gene>
    <name evidence="2" type="ORF">ACFQH9_31450</name>
</gene>
<evidence type="ECO:0000256" key="1">
    <source>
        <dbReference type="SAM" id="MobiDB-lite"/>
    </source>
</evidence>
<name>A0ABW1IHU5_9PSEU</name>
<dbReference type="Proteomes" id="UP001596119">
    <property type="component" value="Unassembled WGS sequence"/>
</dbReference>
<feature type="region of interest" description="Disordered" evidence="1">
    <location>
        <begin position="24"/>
        <end position="47"/>
    </location>
</feature>
<organism evidence="2 3">
    <name type="scientific">Pseudonocardia lutea</name>
    <dbReference type="NCBI Taxonomy" id="2172015"/>
    <lineage>
        <taxon>Bacteria</taxon>
        <taxon>Bacillati</taxon>
        <taxon>Actinomycetota</taxon>
        <taxon>Actinomycetes</taxon>
        <taxon>Pseudonocardiales</taxon>
        <taxon>Pseudonocardiaceae</taxon>
        <taxon>Pseudonocardia</taxon>
    </lineage>
</organism>
<dbReference type="NCBIfam" id="NF042934">
    <property type="entry name" value="cis_reg_atten"/>
    <property type="match status" value="1"/>
</dbReference>
<proteinExistence type="predicted"/>
<dbReference type="InterPro" id="IPR049979">
    <property type="entry name" value="Cys_resp_CS_actino"/>
</dbReference>
<protein>
    <submittedName>
        <fullName evidence="2">Leader peptide</fullName>
    </submittedName>
</protein>
<evidence type="ECO:0000313" key="2">
    <source>
        <dbReference type="EMBL" id="MFC5952785.1"/>
    </source>
</evidence>
<comment type="caution">
    <text evidence="2">The sequence shown here is derived from an EMBL/GenBank/DDBJ whole genome shotgun (WGS) entry which is preliminary data.</text>
</comment>
<evidence type="ECO:0000313" key="3">
    <source>
        <dbReference type="Proteomes" id="UP001596119"/>
    </source>
</evidence>
<dbReference type="EMBL" id="JBHSQK010000125">
    <property type="protein sequence ID" value="MFC5952785.1"/>
    <property type="molecule type" value="Genomic_DNA"/>
</dbReference>
<dbReference type="RefSeq" id="WP_379572003.1">
    <property type="nucleotide sequence ID" value="NZ_JBHSQK010000125.1"/>
</dbReference>
<reference evidence="3" key="1">
    <citation type="journal article" date="2019" name="Int. J. Syst. Evol. Microbiol.">
        <title>The Global Catalogue of Microorganisms (GCM) 10K type strain sequencing project: providing services to taxonomists for standard genome sequencing and annotation.</title>
        <authorList>
            <consortium name="The Broad Institute Genomics Platform"/>
            <consortium name="The Broad Institute Genome Sequencing Center for Infectious Disease"/>
            <person name="Wu L."/>
            <person name="Ma J."/>
        </authorList>
    </citation>
    <scope>NUCLEOTIDE SEQUENCE [LARGE SCALE GENOMIC DNA]</scope>
    <source>
        <strain evidence="3">CGMCC 4.7397</strain>
    </source>
</reference>
<keyword evidence="3" id="KW-1185">Reference proteome</keyword>